<keyword evidence="3" id="KW-0479">Metal-binding</keyword>
<reference evidence="7 8" key="1">
    <citation type="journal article" date="2018" name="PLoS Genet.">
        <title>Population sequencing reveals clonal diversity and ancestral inbreeding in the grapevine cultivar Chardonnay.</title>
        <authorList>
            <person name="Roach M.J."/>
            <person name="Johnson D.L."/>
            <person name="Bohlmann J."/>
            <person name="van Vuuren H.J."/>
            <person name="Jones S.J."/>
            <person name="Pretorius I.S."/>
            <person name="Schmidt S.A."/>
            <person name="Borneman A.R."/>
        </authorList>
    </citation>
    <scope>NUCLEOTIDE SEQUENCE [LARGE SCALE GENOMIC DNA]</scope>
    <source>
        <strain evidence="8">cv. Chardonnay</strain>
        <tissue evidence="7">Leaf</tissue>
    </source>
</reference>
<keyword evidence="5" id="KW-0812">Transmembrane</keyword>
<evidence type="ECO:0000313" key="7">
    <source>
        <dbReference type="EMBL" id="RVW54800.1"/>
    </source>
</evidence>
<dbReference type="InterPro" id="IPR036589">
    <property type="entry name" value="HCY_dom_sf"/>
</dbReference>
<evidence type="ECO:0000256" key="4">
    <source>
        <dbReference type="ARBA" id="ARBA00022833"/>
    </source>
</evidence>
<gene>
    <name evidence="7" type="primary">SMTA_1</name>
    <name evidence="7" type="ORF">CK203_071981</name>
</gene>
<keyword evidence="5" id="KW-0472">Membrane</keyword>
<keyword evidence="4" id="KW-0862">Zinc</keyword>
<comment type="caution">
    <text evidence="7">The sequence shown here is derived from an EMBL/GenBank/DDBJ whole genome shotgun (WGS) entry which is preliminary data.</text>
</comment>
<evidence type="ECO:0000256" key="2">
    <source>
        <dbReference type="ARBA" id="ARBA00022679"/>
    </source>
</evidence>
<evidence type="ECO:0000256" key="3">
    <source>
        <dbReference type="ARBA" id="ARBA00022723"/>
    </source>
</evidence>
<dbReference type="Pfam" id="PF02574">
    <property type="entry name" value="S-methyl_trans"/>
    <property type="match status" value="1"/>
</dbReference>
<dbReference type="GO" id="GO:0032259">
    <property type="term" value="P:methylation"/>
    <property type="evidence" value="ECO:0007669"/>
    <property type="project" value="UniProtKB-KW"/>
</dbReference>
<feature type="transmembrane region" description="Helical" evidence="5">
    <location>
        <begin position="17"/>
        <end position="39"/>
    </location>
</feature>
<keyword evidence="5" id="KW-1133">Transmembrane helix</keyword>
<dbReference type="GO" id="GO:0046872">
    <property type="term" value="F:metal ion binding"/>
    <property type="evidence" value="ECO:0007669"/>
    <property type="project" value="UniProtKB-KW"/>
</dbReference>
<dbReference type="GO" id="GO:0008168">
    <property type="term" value="F:methyltransferase activity"/>
    <property type="evidence" value="ECO:0007669"/>
    <property type="project" value="UniProtKB-KW"/>
</dbReference>
<keyword evidence="2 7" id="KW-0808">Transferase</keyword>
<evidence type="ECO:0000256" key="1">
    <source>
        <dbReference type="ARBA" id="ARBA00022603"/>
    </source>
</evidence>
<keyword evidence="1 7" id="KW-0489">Methyltransferase</keyword>
<dbReference type="InterPro" id="IPR003726">
    <property type="entry name" value="HCY_dom"/>
</dbReference>
<accession>A0A438F456</accession>
<evidence type="ECO:0000256" key="5">
    <source>
        <dbReference type="SAM" id="Phobius"/>
    </source>
</evidence>
<sequence length="102" mass="10888">MLVSNCSFGGCDSGIRVMITVIVVSTISAMVDVLTRAVVVEMVALMMQKTGVSVEDFVSYVNKWCEVGASLVGGCCRTTPNTIRAIYRTLSKNRSATASLES</sequence>
<dbReference type="Gene3D" id="3.20.20.330">
    <property type="entry name" value="Homocysteine-binding-like domain"/>
    <property type="match status" value="1"/>
</dbReference>
<dbReference type="PANTHER" id="PTHR46015:SF1">
    <property type="entry name" value="HOMOCYSTEINE S-METHYLTRANSFERASE-LIKE ISOFORM 1"/>
    <property type="match status" value="1"/>
</dbReference>
<organism evidence="7 8">
    <name type="scientific">Vitis vinifera</name>
    <name type="common">Grape</name>
    <dbReference type="NCBI Taxonomy" id="29760"/>
    <lineage>
        <taxon>Eukaryota</taxon>
        <taxon>Viridiplantae</taxon>
        <taxon>Streptophyta</taxon>
        <taxon>Embryophyta</taxon>
        <taxon>Tracheophyta</taxon>
        <taxon>Spermatophyta</taxon>
        <taxon>Magnoliopsida</taxon>
        <taxon>eudicotyledons</taxon>
        <taxon>Gunneridae</taxon>
        <taxon>Pentapetalae</taxon>
        <taxon>rosids</taxon>
        <taxon>Vitales</taxon>
        <taxon>Vitaceae</taxon>
        <taxon>Viteae</taxon>
        <taxon>Vitis</taxon>
    </lineage>
</organism>
<dbReference type="PANTHER" id="PTHR46015">
    <property type="entry name" value="ZGC:172121"/>
    <property type="match status" value="1"/>
</dbReference>
<proteinExistence type="predicted"/>
<dbReference type="InterPro" id="IPR051486">
    <property type="entry name" value="Hcy_S-methyltransferase"/>
</dbReference>
<evidence type="ECO:0000259" key="6">
    <source>
        <dbReference type="Pfam" id="PF02574"/>
    </source>
</evidence>
<dbReference type="AlphaFoldDB" id="A0A438F456"/>
<dbReference type="SUPFAM" id="SSF82282">
    <property type="entry name" value="Homocysteine S-methyltransferase"/>
    <property type="match status" value="1"/>
</dbReference>
<feature type="domain" description="Hcy-binding" evidence="6">
    <location>
        <begin position="51"/>
        <end position="89"/>
    </location>
</feature>
<dbReference type="Proteomes" id="UP000288805">
    <property type="component" value="Unassembled WGS sequence"/>
</dbReference>
<dbReference type="EMBL" id="QGNW01001125">
    <property type="protein sequence ID" value="RVW54800.1"/>
    <property type="molecule type" value="Genomic_DNA"/>
</dbReference>
<evidence type="ECO:0000313" key="8">
    <source>
        <dbReference type="Proteomes" id="UP000288805"/>
    </source>
</evidence>
<name>A0A438F456_VITVI</name>
<protein>
    <submittedName>
        <fullName evidence="7">Selenocysteine methyltransferase</fullName>
    </submittedName>
</protein>